<dbReference type="RefSeq" id="WP_386349540.1">
    <property type="nucleotide sequence ID" value="NZ_JBHSFG010000064.1"/>
</dbReference>
<dbReference type="InterPro" id="IPR042099">
    <property type="entry name" value="ANL_N_sf"/>
</dbReference>
<dbReference type="InterPro" id="IPR045851">
    <property type="entry name" value="AMP-bd_C_sf"/>
</dbReference>
<dbReference type="Pfam" id="PF13193">
    <property type="entry name" value="AMP-binding_C"/>
    <property type="match status" value="1"/>
</dbReference>
<dbReference type="InterPro" id="IPR000873">
    <property type="entry name" value="AMP-dep_synth/lig_dom"/>
</dbReference>
<reference evidence="4" key="1">
    <citation type="journal article" date="2019" name="Int. J. Syst. Evol. Microbiol.">
        <title>The Global Catalogue of Microorganisms (GCM) 10K type strain sequencing project: providing services to taxonomists for standard genome sequencing and annotation.</title>
        <authorList>
            <consortium name="The Broad Institute Genomics Platform"/>
            <consortium name="The Broad Institute Genome Sequencing Center for Infectious Disease"/>
            <person name="Wu L."/>
            <person name="Ma J."/>
        </authorList>
    </citation>
    <scope>NUCLEOTIDE SEQUENCE [LARGE SCALE GENOMIC DNA]</scope>
    <source>
        <strain evidence="4">DT43</strain>
    </source>
</reference>
<dbReference type="InterPro" id="IPR025110">
    <property type="entry name" value="AMP-bd_C"/>
</dbReference>
<accession>A0ABV8YX71</accession>
<dbReference type="Gene3D" id="3.40.50.12780">
    <property type="entry name" value="N-terminal domain of ligase-like"/>
    <property type="match status" value="1"/>
</dbReference>
<dbReference type="Proteomes" id="UP001596012">
    <property type="component" value="Unassembled WGS sequence"/>
</dbReference>
<feature type="domain" description="AMP-binding enzyme C-terminal" evidence="2">
    <location>
        <begin position="423"/>
        <end position="498"/>
    </location>
</feature>
<feature type="domain" description="AMP-dependent synthetase/ligase" evidence="1">
    <location>
        <begin position="9"/>
        <end position="372"/>
    </location>
</feature>
<evidence type="ECO:0000259" key="2">
    <source>
        <dbReference type="Pfam" id="PF13193"/>
    </source>
</evidence>
<comment type="caution">
    <text evidence="3">The sequence shown here is derived from an EMBL/GenBank/DDBJ whole genome shotgun (WGS) entry which is preliminary data.</text>
</comment>
<keyword evidence="4" id="KW-1185">Reference proteome</keyword>
<name>A0ABV8YX71_9ACTN</name>
<dbReference type="PROSITE" id="PS00455">
    <property type="entry name" value="AMP_BINDING"/>
    <property type="match status" value="1"/>
</dbReference>
<dbReference type="SUPFAM" id="SSF56801">
    <property type="entry name" value="Acetyl-CoA synthetase-like"/>
    <property type="match status" value="1"/>
</dbReference>
<sequence length="521" mass="55749">MSLTQALHRGVQQNPHHLYSVHGTRAFTYEQVAQRVSRIAGGLSNLGLAPEDRVAILALNSDDYLHCLLAIAWADGICVPVNTRWSQPEIIASLEEAEVSMLIVDDTFAGMAPNIAEAVPSLTRVLHAGQEEPGPGFAARISDLAERSQQIADAHRGGDSTLGLFYTGGTTGQSRGAVLSHQALDATALAFAAALPLDADAVYLVSAPLFHLAQFSGWVASTQFGATQVVLPSFDPEEVMRLIQEHRVTRAVLVPTMLHAIVHHPAAAQYDLSSLDTVIYGGSPISQATLEQARKLLPGAGFLQVYGMTEMSAVATILAPADHHDPRLTTSAGRAALHTRIEIVDPDTHAPVPCGTVGEIRVRGYGMMGGYWKRDTETTAVISEDGWLSTGDAGHLDERGYLFVVDRVKDMIISGGENVYSAEVENVIARHPAVAQCAVIALPHDQWVETVHAVVVLAPGASLDLADLQAHCRPHLAGYKCPRGLTLLDSLPVSGAGKILKRRLRDDLTSSNLRTTGETSR</sequence>
<organism evidence="3 4">
    <name type="scientific">Streptomyces xiangluensis</name>
    <dbReference type="NCBI Taxonomy" id="2665720"/>
    <lineage>
        <taxon>Bacteria</taxon>
        <taxon>Bacillati</taxon>
        <taxon>Actinomycetota</taxon>
        <taxon>Actinomycetes</taxon>
        <taxon>Kitasatosporales</taxon>
        <taxon>Streptomycetaceae</taxon>
        <taxon>Streptomyces</taxon>
    </lineage>
</organism>
<evidence type="ECO:0000259" key="1">
    <source>
        <dbReference type="Pfam" id="PF00501"/>
    </source>
</evidence>
<dbReference type="PANTHER" id="PTHR43201:SF32">
    <property type="entry name" value="2-SUCCINYLBENZOATE--COA LIGASE, CHLOROPLASTIC_PEROXISOMAL"/>
    <property type="match status" value="1"/>
</dbReference>
<evidence type="ECO:0000313" key="3">
    <source>
        <dbReference type="EMBL" id="MFC4469828.1"/>
    </source>
</evidence>
<protein>
    <submittedName>
        <fullName evidence="3">Class I adenylate-forming enzyme family protein</fullName>
    </submittedName>
</protein>
<gene>
    <name evidence="3" type="ORF">ACFPH6_35910</name>
</gene>
<proteinExistence type="predicted"/>
<dbReference type="InterPro" id="IPR020845">
    <property type="entry name" value="AMP-binding_CS"/>
</dbReference>
<dbReference type="PANTHER" id="PTHR43201">
    <property type="entry name" value="ACYL-COA SYNTHETASE"/>
    <property type="match status" value="1"/>
</dbReference>
<dbReference type="EMBL" id="JBHSFG010000064">
    <property type="protein sequence ID" value="MFC4469828.1"/>
    <property type="molecule type" value="Genomic_DNA"/>
</dbReference>
<dbReference type="Pfam" id="PF00501">
    <property type="entry name" value="AMP-binding"/>
    <property type="match status" value="1"/>
</dbReference>
<dbReference type="Gene3D" id="3.30.300.30">
    <property type="match status" value="1"/>
</dbReference>
<evidence type="ECO:0000313" key="4">
    <source>
        <dbReference type="Proteomes" id="UP001596012"/>
    </source>
</evidence>